<protein>
    <submittedName>
        <fullName evidence="1">Uncharacterized protein</fullName>
    </submittedName>
</protein>
<reference evidence="1 2" key="1">
    <citation type="submission" date="2013-12" db="EMBL/GenBank/DDBJ databases">
        <title>The Genome Sequence of Candida albicans P78048.</title>
        <authorList>
            <consortium name="The Broad Institute Genome Sequencing Platform"/>
            <consortium name="The Broad Institute Genome Sequencing Center for Infectious Disease"/>
            <person name="Cuomo C."/>
            <person name="Bennett R."/>
            <person name="Hirakawa M."/>
            <person name="Noverr M."/>
            <person name="Mitchell A."/>
            <person name="Young S.K."/>
            <person name="Zeng Q."/>
            <person name="Gargeya S."/>
            <person name="Fitzgerald M."/>
            <person name="Abouelleil A."/>
            <person name="Alvarado L."/>
            <person name="Berlin A.M."/>
            <person name="Chapman S.B."/>
            <person name="Dewar J."/>
            <person name="Goldberg J."/>
            <person name="Griggs A."/>
            <person name="Gujja S."/>
            <person name="Hansen M."/>
            <person name="Howarth C."/>
            <person name="Imamovic A."/>
            <person name="Larimer J."/>
            <person name="McCowan C."/>
            <person name="Murphy C."/>
            <person name="Pearson M."/>
            <person name="Priest M."/>
            <person name="Roberts A."/>
            <person name="Saif S."/>
            <person name="Shea T."/>
            <person name="Sykes S."/>
            <person name="Wortman J."/>
            <person name="Nusbaum C."/>
            <person name="Birren B."/>
        </authorList>
    </citation>
    <scope>NUCLEOTIDE SEQUENCE [LARGE SCALE GENOMIC DNA]</scope>
    <source>
        <strain evidence="1 2">P78048</strain>
    </source>
</reference>
<sequence>VSDFAIKGFNIDYKTLKLLNLKESRLREINVYQGNVKVLDTDLFPIS</sequence>
<gene>
    <name evidence="1" type="ORF">MG3_00643</name>
</gene>
<name>A0AB34Q3E7_CANAX</name>
<feature type="non-terminal residue" evidence="1">
    <location>
        <position position="47"/>
    </location>
</feature>
<accession>A0AB34Q3E7</accession>
<feature type="non-terminal residue" evidence="1">
    <location>
        <position position="1"/>
    </location>
</feature>
<evidence type="ECO:0000313" key="1">
    <source>
        <dbReference type="EMBL" id="KGR21636.1"/>
    </source>
</evidence>
<evidence type="ECO:0000313" key="2">
    <source>
        <dbReference type="Proteomes" id="UP000030161"/>
    </source>
</evidence>
<comment type="caution">
    <text evidence="1">The sequence shown here is derived from an EMBL/GenBank/DDBJ whole genome shotgun (WGS) entry which is preliminary data.</text>
</comment>
<dbReference type="EMBL" id="AJIX01000003">
    <property type="protein sequence ID" value="KGR21636.1"/>
    <property type="molecule type" value="Genomic_DNA"/>
</dbReference>
<organism evidence="1 2">
    <name type="scientific">Candida albicans P78048</name>
    <dbReference type="NCBI Taxonomy" id="1094989"/>
    <lineage>
        <taxon>Eukaryota</taxon>
        <taxon>Fungi</taxon>
        <taxon>Dikarya</taxon>
        <taxon>Ascomycota</taxon>
        <taxon>Saccharomycotina</taxon>
        <taxon>Pichiomycetes</taxon>
        <taxon>Debaryomycetaceae</taxon>
        <taxon>Candida/Lodderomyces clade</taxon>
        <taxon>Candida</taxon>
    </lineage>
</organism>
<dbReference type="AlphaFoldDB" id="A0AB34Q3E7"/>
<proteinExistence type="predicted"/>
<dbReference type="Proteomes" id="UP000030161">
    <property type="component" value="Unassembled WGS sequence"/>
</dbReference>